<comment type="caution">
    <text evidence="1">The sequence shown here is derived from an EMBL/GenBank/DDBJ whole genome shotgun (WGS) entry which is preliminary data.</text>
</comment>
<feature type="non-terminal residue" evidence="1">
    <location>
        <position position="343"/>
    </location>
</feature>
<accession>A0ACA9Q530</accession>
<gene>
    <name evidence="1" type="ORF">ACOLOM_LOCUS11997</name>
</gene>
<reference evidence="1" key="1">
    <citation type="submission" date="2021-06" db="EMBL/GenBank/DDBJ databases">
        <authorList>
            <person name="Kallberg Y."/>
            <person name="Tangrot J."/>
            <person name="Rosling A."/>
        </authorList>
    </citation>
    <scope>NUCLEOTIDE SEQUENCE</scope>
    <source>
        <strain evidence="1">CL356</strain>
    </source>
</reference>
<sequence>KRVEGKRCNSDLSPIDALRAYVTQVAQEIQSSEERAKSTWRRITRMTVDAEEIRDWTRSVDEAYQDFMVAMSLLHYEQVGEQRNMLVAIDNRLGDITEFRGSKFSASGTRIAILELIRSWSNRIEETRQIFWLSDIAGTGKSTIAATLAEQWIDTGQLAGRFFFSPNSSATSSTKEFCILLAKDMMDQIPALRETIDSIVKDPSTMRLRIQQQFRRLITDPLKSYSQAAIFVFDALDNCDLEDHQALLKLLLEQLPSIPKVKALITSRPVPSIKYILQNSPLVTGKLSSTAPHQFPKTAACAAVWRVIRVGSYGVPDVPKESKATGVIETSTQFDYSQESRWT</sequence>
<proteinExistence type="predicted"/>
<keyword evidence="2" id="KW-1185">Reference proteome</keyword>
<organism evidence="1 2">
    <name type="scientific">Acaulospora colombiana</name>
    <dbReference type="NCBI Taxonomy" id="27376"/>
    <lineage>
        <taxon>Eukaryota</taxon>
        <taxon>Fungi</taxon>
        <taxon>Fungi incertae sedis</taxon>
        <taxon>Mucoromycota</taxon>
        <taxon>Glomeromycotina</taxon>
        <taxon>Glomeromycetes</taxon>
        <taxon>Diversisporales</taxon>
        <taxon>Acaulosporaceae</taxon>
        <taxon>Acaulospora</taxon>
    </lineage>
</organism>
<name>A0ACA9Q530_9GLOM</name>
<feature type="non-terminal residue" evidence="1">
    <location>
        <position position="1"/>
    </location>
</feature>
<evidence type="ECO:0000313" key="1">
    <source>
        <dbReference type="EMBL" id="CAG8737795.1"/>
    </source>
</evidence>
<dbReference type="EMBL" id="CAJVPT010046296">
    <property type="protein sequence ID" value="CAG8737795.1"/>
    <property type="molecule type" value="Genomic_DNA"/>
</dbReference>
<dbReference type="Proteomes" id="UP000789525">
    <property type="component" value="Unassembled WGS sequence"/>
</dbReference>
<evidence type="ECO:0000313" key="2">
    <source>
        <dbReference type="Proteomes" id="UP000789525"/>
    </source>
</evidence>
<protein>
    <submittedName>
        <fullName evidence="1">16860_t:CDS:1</fullName>
    </submittedName>
</protein>